<sequence>MPNPKLRLQAESRRLLDRAGLLPLTSEVRGQGCCDDLMISEYHDSHTATALTGQRSAVIGQGCSNHPLAPDTGNPVLPKSLRLLSSLLSYLDKQDVSGWISVQPS</sequence>
<gene>
    <name evidence="1" type="ORF">RRG08_050664</name>
</gene>
<keyword evidence="2" id="KW-1185">Reference proteome</keyword>
<accession>A0AAE0ZLG0</accession>
<evidence type="ECO:0000313" key="1">
    <source>
        <dbReference type="EMBL" id="KAK3771594.1"/>
    </source>
</evidence>
<organism evidence="1 2">
    <name type="scientific">Elysia crispata</name>
    <name type="common">lettuce slug</name>
    <dbReference type="NCBI Taxonomy" id="231223"/>
    <lineage>
        <taxon>Eukaryota</taxon>
        <taxon>Metazoa</taxon>
        <taxon>Spiralia</taxon>
        <taxon>Lophotrochozoa</taxon>
        <taxon>Mollusca</taxon>
        <taxon>Gastropoda</taxon>
        <taxon>Heterobranchia</taxon>
        <taxon>Euthyneura</taxon>
        <taxon>Panpulmonata</taxon>
        <taxon>Sacoglossa</taxon>
        <taxon>Placobranchoidea</taxon>
        <taxon>Plakobranchidae</taxon>
        <taxon>Elysia</taxon>
    </lineage>
</organism>
<dbReference type="EMBL" id="JAWDGP010003705">
    <property type="protein sequence ID" value="KAK3771594.1"/>
    <property type="molecule type" value="Genomic_DNA"/>
</dbReference>
<name>A0AAE0ZLG0_9GAST</name>
<dbReference type="AlphaFoldDB" id="A0AAE0ZLG0"/>
<reference evidence="1" key="1">
    <citation type="journal article" date="2023" name="G3 (Bethesda)">
        <title>A reference genome for the long-term kleptoplast-retaining sea slug Elysia crispata morphotype clarki.</title>
        <authorList>
            <person name="Eastman K.E."/>
            <person name="Pendleton A.L."/>
            <person name="Shaikh M.A."/>
            <person name="Suttiyut T."/>
            <person name="Ogas R."/>
            <person name="Tomko P."/>
            <person name="Gavelis G."/>
            <person name="Widhalm J.R."/>
            <person name="Wisecaver J.H."/>
        </authorList>
    </citation>
    <scope>NUCLEOTIDE SEQUENCE</scope>
    <source>
        <strain evidence="1">ECLA1</strain>
    </source>
</reference>
<proteinExistence type="predicted"/>
<comment type="caution">
    <text evidence="1">The sequence shown here is derived from an EMBL/GenBank/DDBJ whole genome shotgun (WGS) entry which is preliminary data.</text>
</comment>
<dbReference type="Proteomes" id="UP001283361">
    <property type="component" value="Unassembled WGS sequence"/>
</dbReference>
<evidence type="ECO:0000313" key="2">
    <source>
        <dbReference type="Proteomes" id="UP001283361"/>
    </source>
</evidence>
<protein>
    <submittedName>
        <fullName evidence="1">Uncharacterized protein</fullName>
    </submittedName>
</protein>